<reference evidence="2" key="2">
    <citation type="submission" date="2019-10" db="EMBL/GenBank/DDBJ databases">
        <title>A de novo genome assembly of a pear dwarfing rootstock.</title>
        <authorList>
            <person name="Wang F."/>
            <person name="Wang J."/>
            <person name="Li S."/>
            <person name="Zhang Y."/>
            <person name="Fang M."/>
            <person name="Ma L."/>
            <person name="Zhao Y."/>
            <person name="Jiang S."/>
        </authorList>
    </citation>
    <scope>NUCLEOTIDE SEQUENCE [LARGE SCALE GENOMIC DNA]</scope>
</reference>
<dbReference type="EMBL" id="SMOL01000753">
    <property type="protein sequence ID" value="KAB2599644.1"/>
    <property type="molecule type" value="Genomic_DNA"/>
</dbReference>
<proteinExistence type="predicted"/>
<keyword evidence="2" id="KW-1185">Reference proteome</keyword>
<comment type="caution">
    <text evidence="1">The sequence shown here is derived from an EMBL/GenBank/DDBJ whole genome shotgun (WGS) entry which is preliminary data.</text>
</comment>
<evidence type="ECO:0000313" key="2">
    <source>
        <dbReference type="Proteomes" id="UP000327157"/>
    </source>
</evidence>
<protein>
    <submittedName>
        <fullName evidence="1">Uncharacterized protein</fullName>
    </submittedName>
</protein>
<organism evidence="1 2">
    <name type="scientific">Pyrus ussuriensis x Pyrus communis</name>
    <dbReference type="NCBI Taxonomy" id="2448454"/>
    <lineage>
        <taxon>Eukaryota</taxon>
        <taxon>Viridiplantae</taxon>
        <taxon>Streptophyta</taxon>
        <taxon>Embryophyta</taxon>
        <taxon>Tracheophyta</taxon>
        <taxon>Spermatophyta</taxon>
        <taxon>Magnoliopsida</taxon>
        <taxon>eudicotyledons</taxon>
        <taxon>Gunneridae</taxon>
        <taxon>Pentapetalae</taxon>
        <taxon>rosids</taxon>
        <taxon>fabids</taxon>
        <taxon>Rosales</taxon>
        <taxon>Rosaceae</taxon>
        <taxon>Amygdaloideae</taxon>
        <taxon>Maleae</taxon>
        <taxon>Pyrus</taxon>
    </lineage>
</organism>
<accession>A0A5N5FMZ0</accession>
<gene>
    <name evidence="1" type="ORF">D8674_009915</name>
</gene>
<dbReference type="OrthoDB" id="1736922at2759"/>
<dbReference type="AlphaFoldDB" id="A0A5N5FMZ0"/>
<evidence type="ECO:0000313" key="1">
    <source>
        <dbReference type="EMBL" id="KAB2599644.1"/>
    </source>
</evidence>
<reference evidence="1 2" key="3">
    <citation type="submission" date="2019-11" db="EMBL/GenBank/DDBJ databases">
        <title>A de novo genome assembly of a pear dwarfing rootstock.</title>
        <authorList>
            <person name="Wang F."/>
            <person name="Wang J."/>
            <person name="Li S."/>
            <person name="Zhang Y."/>
            <person name="Fang M."/>
            <person name="Ma L."/>
            <person name="Zhao Y."/>
            <person name="Jiang S."/>
        </authorList>
    </citation>
    <scope>NUCLEOTIDE SEQUENCE [LARGE SCALE GENOMIC DNA]</scope>
    <source>
        <strain evidence="1">S2</strain>
        <tissue evidence="1">Leaf</tissue>
    </source>
</reference>
<name>A0A5N5FMZ0_9ROSA</name>
<dbReference type="Proteomes" id="UP000327157">
    <property type="component" value="Chromosome 13"/>
</dbReference>
<sequence length="104" mass="11786">MCWADIDTERRKLGDQMGLDTPVVLAENDGYARANSSTIKIKPRQLLKKSQALFKIKCSPPLNQIRLQKKGKQVQTFGENQKALWPKANTKRPNTHVLHQSCGE</sequence>
<reference evidence="1 2" key="1">
    <citation type="submission" date="2019-09" db="EMBL/GenBank/DDBJ databases">
        <authorList>
            <person name="Ou C."/>
        </authorList>
    </citation>
    <scope>NUCLEOTIDE SEQUENCE [LARGE SCALE GENOMIC DNA]</scope>
    <source>
        <strain evidence="1">S2</strain>
        <tissue evidence="1">Leaf</tissue>
    </source>
</reference>